<dbReference type="Proteomes" id="UP001497392">
    <property type="component" value="Unassembled WGS sequence"/>
</dbReference>
<name>A0ABP1G656_9CHLO</name>
<sequence>MGFGWVAFGFGNAFFASLICLSHISAKMNPAFCFGLWLLGELDAGDCFALSAAELGGAMIGACLVWLFYLPHFRTIPEPTALSSRDTLLRSRDAVSMSALAISSYDTRPYAHASKGFKDAINNIRIYLAQPNNVHEAHHMMLMEEALGQNSVLDYQGYLRRHSVQVCDMHARLKKLESEADTIEVGHLKGTVSGSGPICGRPLYEQGFHGADSASAISGASRPPEQPFWHEDLNTIEELRTARVDALYKAAVVADQNAKLSVFCTRPAIRSPFFNWLVELLSTLALVLGVLLINARGKGLEGQLLLLWGPIEAFFIGLYAVLLIIALGGPTGIAMNPARDFGPRLVHWILPIPGKGSSEWEYSWIPVTAGLVGGVAGAAVYKGINEISLHTLD</sequence>
<accession>A0ABP1G656</accession>
<keyword evidence="6 7" id="KW-0472">Membrane</keyword>
<keyword evidence="3" id="KW-0813">Transport</keyword>
<keyword evidence="9" id="KW-1185">Reference proteome</keyword>
<dbReference type="EMBL" id="CAXHTA020000016">
    <property type="protein sequence ID" value="CAL5226256.1"/>
    <property type="molecule type" value="Genomic_DNA"/>
</dbReference>
<comment type="subcellular location">
    <subcellularLocation>
        <location evidence="1">Membrane</location>
        <topology evidence="1">Multi-pass membrane protein</topology>
    </subcellularLocation>
</comment>
<evidence type="ECO:0000256" key="3">
    <source>
        <dbReference type="ARBA" id="ARBA00022448"/>
    </source>
</evidence>
<comment type="similarity">
    <text evidence="2">Belongs to the MIP/aquaporin (TC 1.A.8) family.</text>
</comment>
<evidence type="ECO:0000256" key="1">
    <source>
        <dbReference type="ARBA" id="ARBA00004141"/>
    </source>
</evidence>
<evidence type="ECO:0000313" key="9">
    <source>
        <dbReference type="Proteomes" id="UP001497392"/>
    </source>
</evidence>
<dbReference type="InterPro" id="IPR000425">
    <property type="entry name" value="MIP"/>
</dbReference>
<reference evidence="8 9" key="1">
    <citation type="submission" date="2024-06" db="EMBL/GenBank/DDBJ databases">
        <authorList>
            <person name="Kraege A."/>
            <person name="Thomma B."/>
        </authorList>
    </citation>
    <scope>NUCLEOTIDE SEQUENCE [LARGE SCALE GENOMIC DNA]</scope>
</reference>
<feature type="transmembrane region" description="Helical" evidence="7">
    <location>
        <begin position="47"/>
        <end position="69"/>
    </location>
</feature>
<protein>
    <submittedName>
        <fullName evidence="8">G9101 protein</fullName>
    </submittedName>
</protein>
<evidence type="ECO:0000256" key="4">
    <source>
        <dbReference type="ARBA" id="ARBA00022692"/>
    </source>
</evidence>
<dbReference type="PANTHER" id="PTHR43829">
    <property type="entry name" value="AQUAPORIN OR AQUAGLYCEROPORIN RELATED"/>
    <property type="match status" value="1"/>
</dbReference>
<evidence type="ECO:0000256" key="6">
    <source>
        <dbReference type="ARBA" id="ARBA00023136"/>
    </source>
</evidence>
<feature type="transmembrane region" description="Helical" evidence="7">
    <location>
        <begin position="273"/>
        <end position="293"/>
    </location>
</feature>
<keyword evidence="4 7" id="KW-0812">Transmembrane</keyword>
<feature type="transmembrane region" description="Helical" evidence="7">
    <location>
        <begin position="6"/>
        <end position="26"/>
    </location>
</feature>
<comment type="caution">
    <text evidence="8">The sequence shown here is derived from an EMBL/GenBank/DDBJ whole genome shotgun (WGS) entry which is preliminary data.</text>
</comment>
<dbReference type="InterPro" id="IPR050363">
    <property type="entry name" value="MIP/Aquaporin"/>
</dbReference>
<organism evidence="8 9">
    <name type="scientific">Coccomyxa viridis</name>
    <dbReference type="NCBI Taxonomy" id="1274662"/>
    <lineage>
        <taxon>Eukaryota</taxon>
        <taxon>Viridiplantae</taxon>
        <taxon>Chlorophyta</taxon>
        <taxon>core chlorophytes</taxon>
        <taxon>Trebouxiophyceae</taxon>
        <taxon>Trebouxiophyceae incertae sedis</taxon>
        <taxon>Coccomyxaceae</taxon>
        <taxon>Coccomyxa</taxon>
    </lineage>
</organism>
<gene>
    <name evidence="8" type="primary">g9101</name>
    <name evidence="8" type="ORF">VP750_LOCUS8162</name>
</gene>
<dbReference type="PANTHER" id="PTHR43829:SF9">
    <property type="entry name" value="AQUAPORIN-9"/>
    <property type="match status" value="1"/>
</dbReference>
<dbReference type="Gene3D" id="1.20.1080.10">
    <property type="entry name" value="Glycerol uptake facilitator protein"/>
    <property type="match status" value="2"/>
</dbReference>
<evidence type="ECO:0000313" key="8">
    <source>
        <dbReference type="EMBL" id="CAL5226256.1"/>
    </source>
</evidence>
<dbReference type="SUPFAM" id="SSF81338">
    <property type="entry name" value="Aquaporin-like"/>
    <property type="match status" value="2"/>
</dbReference>
<proteinExistence type="inferred from homology"/>
<evidence type="ECO:0000256" key="5">
    <source>
        <dbReference type="ARBA" id="ARBA00022989"/>
    </source>
</evidence>
<keyword evidence="5 7" id="KW-1133">Transmembrane helix</keyword>
<evidence type="ECO:0000256" key="2">
    <source>
        <dbReference type="ARBA" id="ARBA00006175"/>
    </source>
</evidence>
<dbReference type="Pfam" id="PF00230">
    <property type="entry name" value="MIP"/>
    <property type="match status" value="2"/>
</dbReference>
<feature type="transmembrane region" description="Helical" evidence="7">
    <location>
        <begin position="305"/>
        <end position="327"/>
    </location>
</feature>
<dbReference type="InterPro" id="IPR023271">
    <property type="entry name" value="Aquaporin-like"/>
</dbReference>
<feature type="transmembrane region" description="Helical" evidence="7">
    <location>
        <begin position="362"/>
        <end position="381"/>
    </location>
</feature>
<evidence type="ECO:0000256" key="7">
    <source>
        <dbReference type="SAM" id="Phobius"/>
    </source>
</evidence>